<reference evidence="6" key="1">
    <citation type="submission" date="2017-04" db="EMBL/GenBank/DDBJ databases">
        <authorList>
            <person name="Varghese N."/>
            <person name="Submissions S."/>
        </authorList>
    </citation>
    <scope>NUCLEOTIDE SEQUENCE [LARGE SCALE GENOMIC DNA]</scope>
    <source>
        <strain evidence="6">DSM 20463</strain>
    </source>
</reference>
<dbReference type="InterPro" id="IPR011991">
    <property type="entry name" value="ArsR-like_HTH"/>
</dbReference>
<accession>A0A1W1UY34</accession>
<keyword evidence="2" id="KW-0238">DNA-binding</keyword>
<dbReference type="SMART" id="SM00418">
    <property type="entry name" value="HTH_ARSR"/>
    <property type="match status" value="1"/>
</dbReference>
<dbReference type="GO" id="GO:0003677">
    <property type="term" value="F:DNA binding"/>
    <property type="evidence" value="ECO:0007669"/>
    <property type="project" value="UniProtKB-KW"/>
</dbReference>
<dbReference type="PROSITE" id="PS50987">
    <property type="entry name" value="HTH_ARSR_2"/>
    <property type="match status" value="1"/>
</dbReference>
<dbReference type="PANTHER" id="PTHR43132:SF2">
    <property type="entry name" value="ARSENICAL RESISTANCE OPERON REPRESSOR ARSR-RELATED"/>
    <property type="match status" value="1"/>
</dbReference>
<organism evidence="5 6">
    <name type="scientific">Peptoniphilus asaccharolyticus DSM 20463</name>
    <dbReference type="NCBI Taxonomy" id="573058"/>
    <lineage>
        <taxon>Bacteria</taxon>
        <taxon>Bacillati</taxon>
        <taxon>Bacillota</taxon>
        <taxon>Tissierellia</taxon>
        <taxon>Tissierellales</taxon>
        <taxon>Peptoniphilaceae</taxon>
        <taxon>Peptoniphilus</taxon>
    </lineage>
</organism>
<dbReference type="Pfam" id="PF01022">
    <property type="entry name" value="HTH_5"/>
    <property type="match status" value="1"/>
</dbReference>
<evidence type="ECO:0000313" key="6">
    <source>
        <dbReference type="Proteomes" id="UP000192368"/>
    </source>
</evidence>
<dbReference type="EMBL" id="FWWR01000009">
    <property type="protein sequence ID" value="SMB85983.1"/>
    <property type="molecule type" value="Genomic_DNA"/>
</dbReference>
<name>A0A1W1UY34_PEPAS</name>
<dbReference type="SUPFAM" id="SSF46785">
    <property type="entry name" value="Winged helix' DNA-binding domain"/>
    <property type="match status" value="1"/>
</dbReference>
<dbReference type="Gene3D" id="1.10.10.10">
    <property type="entry name" value="Winged helix-like DNA-binding domain superfamily/Winged helix DNA-binding domain"/>
    <property type="match status" value="1"/>
</dbReference>
<dbReference type="CDD" id="cd00090">
    <property type="entry name" value="HTH_ARSR"/>
    <property type="match status" value="1"/>
</dbReference>
<gene>
    <name evidence="5" type="ORF">SAMN00017477_0837</name>
</gene>
<protein>
    <submittedName>
        <fullName evidence="5">ArsR family transcriptional regulator</fullName>
    </submittedName>
</protein>
<evidence type="ECO:0000259" key="4">
    <source>
        <dbReference type="PROSITE" id="PS50987"/>
    </source>
</evidence>
<evidence type="ECO:0000256" key="2">
    <source>
        <dbReference type="ARBA" id="ARBA00023125"/>
    </source>
</evidence>
<evidence type="ECO:0000256" key="1">
    <source>
        <dbReference type="ARBA" id="ARBA00023015"/>
    </source>
</evidence>
<keyword evidence="3" id="KW-0804">Transcription</keyword>
<dbReference type="InterPro" id="IPR036390">
    <property type="entry name" value="WH_DNA-bd_sf"/>
</dbReference>
<dbReference type="Proteomes" id="UP000192368">
    <property type="component" value="Unassembled WGS sequence"/>
</dbReference>
<dbReference type="AlphaFoldDB" id="A0A1W1UY34"/>
<keyword evidence="6" id="KW-1185">Reference proteome</keyword>
<evidence type="ECO:0000313" key="5">
    <source>
        <dbReference type="EMBL" id="SMB85983.1"/>
    </source>
</evidence>
<proteinExistence type="predicted"/>
<dbReference type="InterPro" id="IPR036388">
    <property type="entry name" value="WH-like_DNA-bd_sf"/>
</dbReference>
<dbReference type="PANTHER" id="PTHR43132">
    <property type="entry name" value="ARSENICAL RESISTANCE OPERON REPRESSOR ARSR-RELATED"/>
    <property type="match status" value="1"/>
</dbReference>
<dbReference type="PRINTS" id="PR00778">
    <property type="entry name" value="HTHARSR"/>
</dbReference>
<dbReference type="RefSeq" id="WP_084230479.1">
    <property type="nucleotide sequence ID" value="NZ_FWWR01000009.1"/>
</dbReference>
<dbReference type="GO" id="GO:0003700">
    <property type="term" value="F:DNA-binding transcription factor activity"/>
    <property type="evidence" value="ECO:0007669"/>
    <property type="project" value="InterPro"/>
</dbReference>
<evidence type="ECO:0000256" key="3">
    <source>
        <dbReference type="ARBA" id="ARBA00023163"/>
    </source>
</evidence>
<dbReference type="NCBIfam" id="NF033788">
    <property type="entry name" value="HTH_metalloreg"/>
    <property type="match status" value="1"/>
</dbReference>
<dbReference type="OrthoDB" id="9802016at2"/>
<dbReference type="InterPro" id="IPR001845">
    <property type="entry name" value="HTH_ArsR_DNA-bd_dom"/>
</dbReference>
<dbReference type="InterPro" id="IPR051011">
    <property type="entry name" value="Metal_resp_trans_reg"/>
</dbReference>
<feature type="domain" description="HTH arsR-type" evidence="4">
    <location>
        <begin position="3"/>
        <end position="94"/>
    </location>
</feature>
<sequence length="94" mass="10872">MDYNNRQLEERSEMLKVLAHPIRLCVVKYLMENGTKNVSQLQAILDIPQPTVSSHLGKLKRARILNSRREGTEIYYGVESKLIKDLIVAIFEED</sequence>
<dbReference type="STRING" id="573058.SAMN00017477_0837"/>
<keyword evidence="1" id="KW-0805">Transcription regulation</keyword>